<gene>
    <name evidence="2" type="ORF">NRK68_00225</name>
</gene>
<dbReference type="EMBL" id="CP102514">
    <property type="protein sequence ID" value="UUY45770.1"/>
    <property type="molecule type" value="Genomic_DNA"/>
</dbReference>
<reference evidence="2" key="1">
    <citation type="submission" date="2022-08" db="EMBL/GenBank/DDBJ databases">
        <authorList>
            <person name="Tian L."/>
        </authorList>
    </citation>
    <scope>NUCLEOTIDE SEQUENCE</scope>
    <source>
        <strain evidence="2">CM253</strain>
    </source>
</reference>
<evidence type="ECO:0000313" key="3">
    <source>
        <dbReference type="Proteomes" id="UP001057738"/>
    </source>
</evidence>
<keyword evidence="3" id="KW-1185">Reference proteome</keyword>
<feature type="transmembrane region" description="Helical" evidence="1">
    <location>
        <begin position="43"/>
        <end position="59"/>
    </location>
</feature>
<keyword evidence="1" id="KW-0472">Membrane</keyword>
<feature type="transmembrane region" description="Helical" evidence="1">
    <location>
        <begin position="79"/>
        <end position="100"/>
    </location>
</feature>
<accession>A0ABY5PQK4</accession>
<protein>
    <submittedName>
        <fullName evidence="2">Uncharacterized protein</fullName>
    </submittedName>
</protein>
<keyword evidence="1" id="KW-0812">Transmembrane</keyword>
<dbReference type="RefSeq" id="WP_183069442.1">
    <property type="nucleotide sequence ID" value="NZ_CP102514.1"/>
</dbReference>
<feature type="transmembrane region" description="Helical" evidence="1">
    <location>
        <begin position="106"/>
        <end position="126"/>
    </location>
</feature>
<dbReference type="Proteomes" id="UP001057738">
    <property type="component" value="Chromosome"/>
</dbReference>
<sequence>MNDSPHMPRPAAATGAGALGIAAGAVIAGFAGLLLLLLTDGNGFGLFGLPVLALGVGLLRNGGRVLAGRTDAGDRLSRLALIPATVSGLAIGGMVAGADWDRDGTFTQLAGFIITFLLSAVLITLCGRPETKTYLGEY</sequence>
<evidence type="ECO:0000313" key="2">
    <source>
        <dbReference type="EMBL" id="UUY45770.1"/>
    </source>
</evidence>
<proteinExistence type="predicted"/>
<feature type="transmembrane region" description="Helical" evidence="1">
    <location>
        <begin position="12"/>
        <end position="37"/>
    </location>
</feature>
<dbReference type="GeneID" id="95571862"/>
<name>A0ABY5PQK4_9ACTN</name>
<evidence type="ECO:0000256" key="1">
    <source>
        <dbReference type="SAM" id="Phobius"/>
    </source>
</evidence>
<keyword evidence="1" id="KW-1133">Transmembrane helix</keyword>
<organism evidence="2 3">
    <name type="scientific">Streptomyces yangpuensis</name>
    <dbReference type="NCBI Taxonomy" id="1648182"/>
    <lineage>
        <taxon>Bacteria</taxon>
        <taxon>Bacillati</taxon>
        <taxon>Actinomycetota</taxon>
        <taxon>Actinomycetes</taxon>
        <taxon>Kitasatosporales</taxon>
        <taxon>Streptomycetaceae</taxon>
        <taxon>Streptomyces</taxon>
    </lineage>
</organism>